<sequence>MAPGILSSTPDSADIAGPKKATVYLLDSFHPTATKHAQTLFDAVLPNDPRHKNWREKAEYLLVKGSYLTAEDVASCPNLKALGKQGVGIDKIDAEACKARGIKIFNTPGVNAQAVAETVLMLAMSVAREVGKITAFQTEGKVVPKEQCSGLIISQKTIGIVGMGNIGQRVANIFQRGLNCNVVAYDPLLPQDAWADIPHKRVQTLEEVLQESDILTLHIPLLPQTRNLIAYPQLSMMKRNVILINTARGGIVNESDLEKALKEGLIWGAGLDCHEQEPPTKEKYGGLWATGRVVSTPHVGAATAQTQMETAMAAVDRLHQYVQATNP</sequence>
<reference evidence="7" key="1">
    <citation type="submission" date="2021-12" db="EMBL/GenBank/DDBJ databases">
        <title>Curvularia clavata genome.</title>
        <authorList>
            <person name="Cao Y."/>
        </authorList>
    </citation>
    <scope>NUCLEOTIDE SEQUENCE</scope>
    <source>
        <strain evidence="7">Yc1106</strain>
    </source>
</reference>
<evidence type="ECO:0000256" key="3">
    <source>
        <dbReference type="ARBA" id="ARBA00023027"/>
    </source>
</evidence>
<evidence type="ECO:0000259" key="5">
    <source>
        <dbReference type="Pfam" id="PF00389"/>
    </source>
</evidence>
<evidence type="ECO:0000256" key="1">
    <source>
        <dbReference type="ARBA" id="ARBA00005854"/>
    </source>
</evidence>
<dbReference type="OrthoDB" id="298012at2759"/>
<evidence type="ECO:0000313" key="7">
    <source>
        <dbReference type="EMBL" id="USP82065.1"/>
    </source>
</evidence>
<dbReference type="VEuPathDB" id="FungiDB:yc1106_09339"/>
<dbReference type="InterPro" id="IPR050418">
    <property type="entry name" value="D-iso_2-hydroxyacid_DH_PdxB"/>
</dbReference>
<feature type="domain" description="D-isomer specific 2-hydroxyacid dehydrogenase catalytic" evidence="5">
    <location>
        <begin position="56"/>
        <end position="324"/>
    </location>
</feature>
<proteinExistence type="inferred from homology"/>
<dbReference type="Pfam" id="PF00389">
    <property type="entry name" value="2-Hacid_dh"/>
    <property type="match status" value="1"/>
</dbReference>
<dbReference type="PANTHER" id="PTHR43761">
    <property type="entry name" value="D-ISOMER SPECIFIC 2-HYDROXYACID DEHYDROGENASE FAMILY PROTEIN (AFU_ORTHOLOGUE AFUA_1G13630)"/>
    <property type="match status" value="1"/>
</dbReference>
<organism evidence="7 8">
    <name type="scientific">Curvularia clavata</name>
    <dbReference type="NCBI Taxonomy" id="95742"/>
    <lineage>
        <taxon>Eukaryota</taxon>
        <taxon>Fungi</taxon>
        <taxon>Dikarya</taxon>
        <taxon>Ascomycota</taxon>
        <taxon>Pezizomycotina</taxon>
        <taxon>Dothideomycetes</taxon>
        <taxon>Pleosporomycetidae</taxon>
        <taxon>Pleosporales</taxon>
        <taxon>Pleosporineae</taxon>
        <taxon>Pleosporaceae</taxon>
        <taxon>Curvularia</taxon>
    </lineage>
</organism>
<dbReference type="GO" id="GO:0051287">
    <property type="term" value="F:NAD binding"/>
    <property type="evidence" value="ECO:0007669"/>
    <property type="project" value="InterPro"/>
</dbReference>
<dbReference type="InterPro" id="IPR006140">
    <property type="entry name" value="D-isomer_DH_NAD-bd"/>
</dbReference>
<dbReference type="AlphaFoldDB" id="A0A9Q8ZH31"/>
<keyword evidence="2 4" id="KW-0560">Oxidoreductase</keyword>
<feature type="domain" description="D-isomer specific 2-hydroxyacid dehydrogenase NAD-binding" evidence="6">
    <location>
        <begin position="120"/>
        <end position="300"/>
    </location>
</feature>
<dbReference type="Proteomes" id="UP001056012">
    <property type="component" value="Chromosome 7"/>
</dbReference>
<evidence type="ECO:0000259" key="6">
    <source>
        <dbReference type="Pfam" id="PF02826"/>
    </source>
</evidence>
<evidence type="ECO:0000256" key="2">
    <source>
        <dbReference type="ARBA" id="ARBA00023002"/>
    </source>
</evidence>
<evidence type="ECO:0000313" key="8">
    <source>
        <dbReference type="Proteomes" id="UP001056012"/>
    </source>
</evidence>
<evidence type="ECO:0008006" key="9">
    <source>
        <dbReference type="Google" id="ProtNLM"/>
    </source>
</evidence>
<dbReference type="InterPro" id="IPR029752">
    <property type="entry name" value="D-isomer_DH_CS1"/>
</dbReference>
<dbReference type="GO" id="GO:0016616">
    <property type="term" value="F:oxidoreductase activity, acting on the CH-OH group of donors, NAD or NADP as acceptor"/>
    <property type="evidence" value="ECO:0007669"/>
    <property type="project" value="InterPro"/>
</dbReference>
<dbReference type="FunFam" id="3.40.50.720:FF:000203">
    <property type="entry name" value="D-3-phosphoglycerate dehydrogenase (SerA)"/>
    <property type="match status" value="1"/>
</dbReference>
<comment type="similarity">
    <text evidence="1 4">Belongs to the D-isomer specific 2-hydroxyacid dehydrogenase family.</text>
</comment>
<dbReference type="InterPro" id="IPR029753">
    <property type="entry name" value="D-isomer_DH_CS"/>
</dbReference>
<dbReference type="PANTHER" id="PTHR43761:SF1">
    <property type="entry name" value="D-ISOMER SPECIFIC 2-HYDROXYACID DEHYDROGENASE CATALYTIC DOMAIN-CONTAINING PROTEIN-RELATED"/>
    <property type="match status" value="1"/>
</dbReference>
<name>A0A9Q8ZH31_CURCL</name>
<dbReference type="PROSITE" id="PS00065">
    <property type="entry name" value="D_2_HYDROXYACID_DH_1"/>
    <property type="match status" value="1"/>
</dbReference>
<dbReference type="Pfam" id="PF02826">
    <property type="entry name" value="2-Hacid_dh_C"/>
    <property type="match status" value="1"/>
</dbReference>
<dbReference type="InterPro" id="IPR036291">
    <property type="entry name" value="NAD(P)-bd_dom_sf"/>
</dbReference>
<dbReference type="SUPFAM" id="SSF51735">
    <property type="entry name" value="NAD(P)-binding Rossmann-fold domains"/>
    <property type="match status" value="1"/>
</dbReference>
<gene>
    <name evidence="7" type="ORF">yc1106_09339</name>
</gene>
<keyword evidence="3" id="KW-0520">NAD</keyword>
<keyword evidence="8" id="KW-1185">Reference proteome</keyword>
<dbReference type="Gene3D" id="3.40.50.720">
    <property type="entry name" value="NAD(P)-binding Rossmann-like Domain"/>
    <property type="match status" value="2"/>
</dbReference>
<protein>
    <recommendedName>
        <fullName evidence="9">D-3-phosphoglycerate dehydrogenase</fullName>
    </recommendedName>
</protein>
<accession>A0A9Q8ZH31</accession>
<dbReference type="PROSITE" id="PS00671">
    <property type="entry name" value="D_2_HYDROXYACID_DH_3"/>
    <property type="match status" value="1"/>
</dbReference>
<dbReference type="SUPFAM" id="SSF52283">
    <property type="entry name" value="Formate/glycerate dehydrogenase catalytic domain-like"/>
    <property type="match status" value="1"/>
</dbReference>
<dbReference type="EMBL" id="CP089280">
    <property type="protein sequence ID" value="USP82065.1"/>
    <property type="molecule type" value="Genomic_DNA"/>
</dbReference>
<evidence type="ECO:0000256" key="4">
    <source>
        <dbReference type="RuleBase" id="RU003719"/>
    </source>
</evidence>
<dbReference type="InterPro" id="IPR006139">
    <property type="entry name" value="D-isomer_2_OHA_DH_cat_dom"/>
</dbReference>